<dbReference type="CDD" id="cd00093">
    <property type="entry name" value="HTH_XRE"/>
    <property type="match status" value="1"/>
</dbReference>
<dbReference type="Gene3D" id="1.10.260.40">
    <property type="entry name" value="lambda repressor-like DNA-binding domains"/>
    <property type="match status" value="1"/>
</dbReference>
<proteinExistence type="inferred from homology"/>
<comment type="caution">
    <text evidence="8">The sequence shown here is derived from an EMBL/GenBank/DDBJ whole genome shotgun (WGS) entry which is preliminary data.</text>
</comment>
<evidence type="ECO:0000256" key="5">
    <source>
        <dbReference type="ARBA" id="ARBA00035107"/>
    </source>
</evidence>
<keyword evidence="2" id="KW-0805">Transcription regulation</keyword>
<keyword evidence="9" id="KW-1185">Reference proteome</keyword>
<feature type="region of interest" description="Disordered" evidence="6">
    <location>
        <begin position="1"/>
        <end position="69"/>
    </location>
</feature>
<dbReference type="InterPro" id="IPR001387">
    <property type="entry name" value="Cro/C1-type_HTH"/>
</dbReference>
<organism evidence="8 9">
    <name type="scientific">Mortierella isabellina</name>
    <name type="common">Filamentous fungus</name>
    <name type="synonym">Umbelopsis isabellina</name>
    <dbReference type="NCBI Taxonomy" id="91625"/>
    <lineage>
        <taxon>Eukaryota</taxon>
        <taxon>Fungi</taxon>
        <taxon>Fungi incertae sedis</taxon>
        <taxon>Mucoromycota</taxon>
        <taxon>Mucoromycotina</taxon>
        <taxon>Umbelopsidomycetes</taxon>
        <taxon>Umbelopsidales</taxon>
        <taxon>Umbelopsidaceae</taxon>
        <taxon>Umbelopsis</taxon>
    </lineage>
</organism>
<evidence type="ECO:0000256" key="6">
    <source>
        <dbReference type="SAM" id="MobiDB-lite"/>
    </source>
</evidence>
<evidence type="ECO:0000256" key="2">
    <source>
        <dbReference type="ARBA" id="ARBA00023015"/>
    </source>
</evidence>
<sequence>MEQDWNPTVIRKRPSDRAKISRTQSEVNAARRAGAVVATEKKTTTNASHANTDHARIAKLDRENDITAPPKVDVSVGKAIQKGRQDKGLTQKELAQSINEKPQVVNEYESGRAVPNQQILGKLERALAIKLRGKAIGEPLTFGKKK</sequence>
<dbReference type="GO" id="GO:0005634">
    <property type="term" value="C:nucleus"/>
    <property type="evidence" value="ECO:0007669"/>
    <property type="project" value="TreeGrafter"/>
</dbReference>
<feature type="compositionally biased region" description="Basic and acidic residues" evidence="6">
    <location>
        <begin position="51"/>
        <end position="65"/>
    </location>
</feature>
<dbReference type="PANTHER" id="PTHR10245">
    <property type="entry name" value="ENDOTHELIAL DIFFERENTIATION-RELATED FACTOR 1 MULTIPROTEIN BRIDGING FACTOR 1"/>
    <property type="match status" value="1"/>
</dbReference>
<dbReference type="OrthoDB" id="10253401at2759"/>
<evidence type="ECO:0000256" key="4">
    <source>
        <dbReference type="ARBA" id="ARBA00023163"/>
    </source>
</evidence>
<evidence type="ECO:0000256" key="1">
    <source>
        <dbReference type="ARBA" id="ARBA00009802"/>
    </source>
</evidence>
<keyword evidence="4" id="KW-0804">Transcription</keyword>
<dbReference type="EMBL" id="JAEPQZ010000008">
    <property type="protein sequence ID" value="KAG2178210.1"/>
    <property type="molecule type" value="Genomic_DNA"/>
</dbReference>
<evidence type="ECO:0000256" key="3">
    <source>
        <dbReference type="ARBA" id="ARBA00023125"/>
    </source>
</evidence>
<dbReference type="SMART" id="SM00530">
    <property type="entry name" value="HTH_XRE"/>
    <property type="match status" value="1"/>
</dbReference>
<dbReference type="PANTHER" id="PTHR10245:SF15">
    <property type="entry name" value="ENDOTHELIAL DIFFERENTIATION-RELATED FACTOR 1"/>
    <property type="match status" value="1"/>
</dbReference>
<evidence type="ECO:0000313" key="8">
    <source>
        <dbReference type="EMBL" id="KAG2178210.1"/>
    </source>
</evidence>
<gene>
    <name evidence="8" type="ORF">INT43_003463</name>
</gene>
<comment type="function">
    <text evidence="5">Transcriptional coactivator that stimulates GCN4-dependent transcriptional activity by bridging the DNA-binding region of GCN4 and TBP (SPT15), thereby recruiting TBP to GCN4-bound promoters. Involved in induction of the ribosome quality control (RQC) pathway; a pathway that degrades nascent peptide chains during problematic translation. Required to prevent stalled ribosomes from frameshifting.</text>
</comment>
<dbReference type="GO" id="GO:0003677">
    <property type="term" value="F:DNA binding"/>
    <property type="evidence" value="ECO:0007669"/>
    <property type="project" value="UniProtKB-KW"/>
</dbReference>
<dbReference type="PROSITE" id="PS50943">
    <property type="entry name" value="HTH_CROC1"/>
    <property type="match status" value="1"/>
</dbReference>
<dbReference type="Pfam" id="PF08523">
    <property type="entry name" value="MBF1"/>
    <property type="match status" value="1"/>
</dbReference>
<evidence type="ECO:0000259" key="7">
    <source>
        <dbReference type="PROSITE" id="PS50943"/>
    </source>
</evidence>
<dbReference type="SUPFAM" id="SSF47413">
    <property type="entry name" value="lambda repressor-like DNA-binding domains"/>
    <property type="match status" value="1"/>
</dbReference>
<reference evidence="8" key="1">
    <citation type="submission" date="2020-12" db="EMBL/GenBank/DDBJ databases">
        <title>Metabolic potential, ecology and presence of endohyphal bacteria is reflected in genomic diversity of Mucoromycotina.</title>
        <authorList>
            <person name="Muszewska A."/>
            <person name="Okrasinska A."/>
            <person name="Steczkiewicz K."/>
            <person name="Drgas O."/>
            <person name="Orlowska M."/>
            <person name="Perlinska-Lenart U."/>
            <person name="Aleksandrzak-Piekarczyk T."/>
            <person name="Szatraj K."/>
            <person name="Zielenkiewicz U."/>
            <person name="Pilsyk S."/>
            <person name="Malc E."/>
            <person name="Mieczkowski P."/>
            <person name="Kruszewska J.S."/>
            <person name="Biernat P."/>
            <person name="Pawlowska J."/>
        </authorList>
    </citation>
    <scope>NUCLEOTIDE SEQUENCE</scope>
    <source>
        <strain evidence="8">WA0000067209</strain>
    </source>
</reference>
<comment type="similarity">
    <text evidence="1">Belongs to the MBF1 family.</text>
</comment>
<name>A0A8H7PQT5_MORIS</name>
<dbReference type="InterPro" id="IPR013729">
    <property type="entry name" value="MBF1_N"/>
</dbReference>
<dbReference type="Pfam" id="PF01381">
    <property type="entry name" value="HTH_3"/>
    <property type="match status" value="1"/>
</dbReference>
<accession>A0A8H7PQT5</accession>
<protein>
    <recommendedName>
        <fullName evidence="7">HTH cro/C1-type domain-containing protein</fullName>
    </recommendedName>
</protein>
<evidence type="ECO:0000313" key="9">
    <source>
        <dbReference type="Proteomes" id="UP000654370"/>
    </source>
</evidence>
<keyword evidence="3" id="KW-0238">DNA-binding</keyword>
<dbReference type="FunFam" id="1.10.260.40:FF:000015">
    <property type="entry name" value="Endothelial differentiation-related factor 1"/>
    <property type="match status" value="1"/>
</dbReference>
<dbReference type="AlphaFoldDB" id="A0A8H7PQT5"/>
<dbReference type="Proteomes" id="UP000654370">
    <property type="component" value="Unassembled WGS sequence"/>
</dbReference>
<feature type="domain" description="HTH cro/C1-type" evidence="7">
    <location>
        <begin position="80"/>
        <end position="134"/>
    </location>
</feature>
<dbReference type="InterPro" id="IPR010982">
    <property type="entry name" value="Lambda_DNA-bd_dom_sf"/>
</dbReference>